<dbReference type="InterPro" id="IPR002347">
    <property type="entry name" value="SDR_fam"/>
</dbReference>
<protein>
    <submittedName>
        <fullName evidence="5">SDR family NAD(P)-dependent oxidoreductase</fullName>
    </submittedName>
</protein>
<keyword evidence="6" id="KW-1185">Reference proteome</keyword>
<dbReference type="InterPro" id="IPR020904">
    <property type="entry name" value="Sc_DH/Rdtase_CS"/>
</dbReference>
<dbReference type="InterPro" id="IPR036291">
    <property type="entry name" value="NAD(P)-bd_dom_sf"/>
</dbReference>
<keyword evidence="2" id="KW-0560">Oxidoreductase</keyword>
<organism evidence="5 6">
    <name type="scientific">Pontiella agarivorans</name>
    <dbReference type="NCBI Taxonomy" id="3038953"/>
    <lineage>
        <taxon>Bacteria</taxon>
        <taxon>Pseudomonadati</taxon>
        <taxon>Kiritimatiellota</taxon>
        <taxon>Kiritimatiellia</taxon>
        <taxon>Kiritimatiellales</taxon>
        <taxon>Pontiellaceae</taxon>
        <taxon>Pontiella</taxon>
    </lineage>
</organism>
<dbReference type="CDD" id="cd05374">
    <property type="entry name" value="17beta-HSD-like_SDR_c"/>
    <property type="match status" value="1"/>
</dbReference>
<dbReference type="Proteomes" id="UP001290861">
    <property type="component" value="Unassembled WGS sequence"/>
</dbReference>
<dbReference type="RefSeq" id="WP_322606986.1">
    <property type="nucleotide sequence ID" value="NZ_JARVCO010000002.1"/>
</dbReference>
<dbReference type="SUPFAM" id="SSF51735">
    <property type="entry name" value="NAD(P)-binding Rossmann-fold domains"/>
    <property type="match status" value="1"/>
</dbReference>
<dbReference type="PRINTS" id="PR00081">
    <property type="entry name" value="GDHRDH"/>
</dbReference>
<gene>
    <name evidence="5" type="ORF">P9H32_00965</name>
</gene>
<evidence type="ECO:0000259" key="4">
    <source>
        <dbReference type="SMART" id="SM00822"/>
    </source>
</evidence>
<dbReference type="PANTHER" id="PTHR44169">
    <property type="entry name" value="NADPH-DEPENDENT 1-ACYLDIHYDROXYACETONE PHOSPHATE REDUCTASE"/>
    <property type="match status" value="1"/>
</dbReference>
<evidence type="ECO:0000313" key="6">
    <source>
        <dbReference type="Proteomes" id="UP001290861"/>
    </source>
</evidence>
<dbReference type="EMBL" id="JARVCO010000002">
    <property type="protein sequence ID" value="MDZ8117181.1"/>
    <property type="molecule type" value="Genomic_DNA"/>
</dbReference>
<feature type="domain" description="Ketoreductase" evidence="4">
    <location>
        <begin position="9"/>
        <end position="183"/>
    </location>
</feature>
<sequence length="284" mass="31155">MKAAQVKQRTVLVTGCSSGIGEATAYFLRDQGWTVFPTARKADDLQTLRNAGFDALELDLGSSESVQSCVHTLLEKVPEGLGGLVNNAGMAMPGAVEDLSRDALRRQFEVNVFGLQELTNGLIPTFRAQEWGRIVTVSSIYGVIAAPMVGNYCASKFAVEALADAQRVELSGSGISLSLIEPGPIVSAFRRNAAAALEENVISDDVRYAENYRKEAARRKKQYKKVDFINRPPEDVAKKVFHALESSRPKRRYVITLPAYLGAFMARFVPTALVDRVMARELPR</sequence>
<evidence type="ECO:0000256" key="3">
    <source>
        <dbReference type="RuleBase" id="RU000363"/>
    </source>
</evidence>
<dbReference type="Gene3D" id="3.40.50.720">
    <property type="entry name" value="NAD(P)-binding Rossmann-like Domain"/>
    <property type="match status" value="1"/>
</dbReference>
<dbReference type="InterPro" id="IPR057326">
    <property type="entry name" value="KR_dom"/>
</dbReference>
<comment type="caution">
    <text evidence="5">The sequence shown here is derived from an EMBL/GenBank/DDBJ whole genome shotgun (WGS) entry which is preliminary data.</text>
</comment>
<dbReference type="PROSITE" id="PS00061">
    <property type="entry name" value="ADH_SHORT"/>
    <property type="match status" value="1"/>
</dbReference>
<reference evidence="5 6" key="1">
    <citation type="journal article" date="2024" name="Appl. Environ. Microbiol.">
        <title>Pontiella agarivorans sp. nov., a novel marine anaerobic bacterium capable of degrading macroalgal polysaccharides and fixing nitrogen.</title>
        <authorList>
            <person name="Liu N."/>
            <person name="Kivenson V."/>
            <person name="Peng X."/>
            <person name="Cui Z."/>
            <person name="Lankiewicz T.S."/>
            <person name="Gosselin K.M."/>
            <person name="English C.J."/>
            <person name="Blair E.M."/>
            <person name="O'Malley M.A."/>
            <person name="Valentine D.L."/>
        </authorList>
    </citation>
    <scope>NUCLEOTIDE SEQUENCE [LARGE SCALE GENOMIC DNA]</scope>
    <source>
        <strain evidence="5 6">NLcol2</strain>
    </source>
</reference>
<dbReference type="PANTHER" id="PTHR44169:SF6">
    <property type="entry name" value="NADPH-DEPENDENT 1-ACYLDIHYDROXYACETONE PHOSPHATE REDUCTASE"/>
    <property type="match status" value="1"/>
</dbReference>
<proteinExistence type="inferred from homology"/>
<evidence type="ECO:0000256" key="1">
    <source>
        <dbReference type="ARBA" id="ARBA00006484"/>
    </source>
</evidence>
<dbReference type="Pfam" id="PF00106">
    <property type="entry name" value="adh_short"/>
    <property type="match status" value="1"/>
</dbReference>
<evidence type="ECO:0000313" key="5">
    <source>
        <dbReference type="EMBL" id="MDZ8117181.1"/>
    </source>
</evidence>
<name>A0ABU5MSW9_9BACT</name>
<comment type="similarity">
    <text evidence="1 3">Belongs to the short-chain dehydrogenases/reductases (SDR) family.</text>
</comment>
<dbReference type="PRINTS" id="PR00080">
    <property type="entry name" value="SDRFAMILY"/>
</dbReference>
<evidence type="ECO:0000256" key="2">
    <source>
        <dbReference type="ARBA" id="ARBA00023002"/>
    </source>
</evidence>
<accession>A0ABU5MSW9</accession>
<dbReference type="SMART" id="SM00822">
    <property type="entry name" value="PKS_KR"/>
    <property type="match status" value="1"/>
</dbReference>